<keyword evidence="2" id="KW-1185">Reference proteome</keyword>
<evidence type="ECO:0000313" key="1">
    <source>
        <dbReference type="EMBL" id="APJ03134.1"/>
    </source>
</evidence>
<gene>
    <name evidence="1" type="ORF">AXG55_04120</name>
</gene>
<protein>
    <submittedName>
        <fullName evidence="1">Uncharacterized protein</fullName>
    </submittedName>
</protein>
<dbReference type="OrthoDB" id="5295956at2"/>
<dbReference type="STRING" id="1915309.AXG55_04120"/>
<evidence type="ECO:0000313" key="2">
    <source>
        <dbReference type="Proteomes" id="UP000184731"/>
    </source>
</evidence>
<dbReference type="EMBL" id="CP017834">
    <property type="protein sequence ID" value="APJ03134.1"/>
    <property type="molecule type" value="Genomic_DNA"/>
</dbReference>
<sequence>MEGLFSEYLIEQNIINQDQLLEAFIAQLNSIPSLPELLYDLNLISKKDLLRILLHQMYEKQDFQSSAIKLGLWSADISDEIQNKIQNMVKPLGEILIQKGFVNAAVLTSTFATYVEQKNISKINENAVKNTVISEKKIEVPEKSTEKSSPSPPTASKLNSSLIKEYISCIEENISPNLTNILAKLKSDGLTEDKIKKDIQSVLSELVAARAAADFLGAKLSLNIANKTIVTLESFINSKSILTLAQIIEVIECSLNILNVYAKMIKNLNIENDEDPETKKYVDHFNNIISKKE</sequence>
<dbReference type="Proteomes" id="UP000184731">
    <property type="component" value="Chromosome"/>
</dbReference>
<dbReference type="KEGG" id="saqi:AXG55_04120"/>
<organism evidence="1 2">
    <name type="scientific">Silvanigrella aquatica</name>
    <dbReference type="NCBI Taxonomy" id="1915309"/>
    <lineage>
        <taxon>Bacteria</taxon>
        <taxon>Pseudomonadati</taxon>
        <taxon>Bdellovibrionota</taxon>
        <taxon>Oligoflexia</taxon>
        <taxon>Silvanigrellales</taxon>
        <taxon>Silvanigrellaceae</taxon>
        <taxon>Silvanigrella</taxon>
    </lineage>
</organism>
<accession>A0A1L4CYV1</accession>
<dbReference type="RefSeq" id="WP_148696857.1">
    <property type="nucleotide sequence ID" value="NZ_CP017834.1"/>
</dbReference>
<proteinExistence type="predicted"/>
<reference evidence="1 2" key="1">
    <citation type="submission" date="2016-10" db="EMBL/GenBank/DDBJ databases">
        <title>Silvanigrella aquatica sp. nov., isolated from a freshwater lake located in the Black Forest, Germany, description of Silvanigrellaceae fam. nov., Silvanigrellales ord. nov., reclassification of the order Bdellovibrionales in the class Oligoflexia, reclassification of the families Bacteriovoracaceae and Halobacteriovoraceae in the new order Bacteriovoracales ord. nov., and reclassification of the family Pseudobacteriovoracaceae in the order Oligoflexiales.</title>
        <authorList>
            <person name="Hahn M.W."/>
            <person name="Schmidt J."/>
            <person name="Koll U."/>
            <person name="Rohde M."/>
            <person name="Verbag S."/>
            <person name="Pitt A."/>
            <person name="Nakai R."/>
            <person name="Naganuma T."/>
            <person name="Lang E."/>
        </authorList>
    </citation>
    <scope>NUCLEOTIDE SEQUENCE [LARGE SCALE GENOMIC DNA]</scope>
    <source>
        <strain evidence="1 2">MWH-Nonnen-W8red</strain>
    </source>
</reference>
<name>A0A1L4CYV1_9BACT</name>
<dbReference type="AlphaFoldDB" id="A0A1L4CYV1"/>